<proteinExistence type="predicted"/>
<gene>
    <name evidence="1" type="ORF">AC578_8140</name>
</gene>
<comment type="caution">
    <text evidence="1">The sequence shown here is derived from an EMBL/GenBank/DDBJ whole genome shotgun (WGS) entry which is preliminary data.</text>
</comment>
<accession>A0A139HAG7</accession>
<evidence type="ECO:0000313" key="1">
    <source>
        <dbReference type="EMBL" id="KXS99432.1"/>
    </source>
</evidence>
<evidence type="ECO:0000313" key="2">
    <source>
        <dbReference type="Proteomes" id="UP000070133"/>
    </source>
</evidence>
<dbReference type="EMBL" id="LFZN01000092">
    <property type="protein sequence ID" value="KXS99432.1"/>
    <property type="molecule type" value="Genomic_DNA"/>
</dbReference>
<name>A0A139HAG7_9PEZI</name>
<organism evidence="1 2">
    <name type="scientific">Pseudocercospora eumusae</name>
    <dbReference type="NCBI Taxonomy" id="321146"/>
    <lineage>
        <taxon>Eukaryota</taxon>
        <taxon>Fungi</taxon>
        <taxon>Dikarya</taxon>
        <taxon>Ascomycota</taxon>
        <taxon>Pezizomycotina</taxon>
        <taxon>Dothideomycetes</taxon>
        <taxon>Dothideomycetidae</taxon>
        <taxon>Mycosphaerellales</taxon>
        <taxon>Mycosphaerellaceae</taxon>
        <taxon>Pseudocercospora</taxon>
    </lineage>
</organism>
<dbReference type="AlphaFoldDB" id="A0A139HAG7"/>
<keyword evidence="2" id="KW-1185">Reference proteome</keyword>
<dbReference type="Proteomes" id="UP000070133">
    <property type="component" value="Unassembled WGS sequence"/>
</dbReference>
<protein>
    <submittedName>
        <fullName evidence="1">Uncharacterized protein</fullName>
    </submittedName>
</protein>
<reference evidence="1 2" key="1">
    <citation type="submission" date="2015-07" db="EMBL/GenBank/DDBJ databases">
        <title>Comparative genomics of the Sigatoka disease complex on banana suggests a link between parallel evolutionary changes in Pseudocercospora fijiensis and Pseudocercospora eumusae and increased virulence on the banana host.</title>
        <authorList>
            <person name="Chang T.-C."/>
            <person name="Salvucci A."/>
            <person name="Crous P.W."/>
            <person name="Stergiopoulos I."/>
        </authorList>
    </citation>
    <scope>NUCLEOTIDE SEQUENCE [LARGE SCALE GENOMIC DNA]</scope>
    <source>
        <strain evidence="1 2">CBS 114824</strain>
    </source>
</reference>
<sequence length="64" mass="7266">MAQREECMPILWYLWQAASVAASTAYFARTSDAVQVYFYVFDGLEKLSYGVSKSKANLYIDVAQ</sequence>